<comment type="caution">
    <text evidence="1">The sequence shown here is derived from an EMBL/GenBank/DDBJ whole genome shotgun (WGS) entry which is preliminary data.</text>
</comment>
<accession>A0ACA8ZPA8</accession>
<protein>
    <submittedName>
        <fullName evidence="1">Uncharacterized protein</fullName>
    </submittedName>
</protein>
<name>A0ACA8ZPA8_9GAMM</name>
<organism evidence="1 2">
    <name type="scientific">Bathymodiolus azoricus thioautotrophic gill symbiont</name>
    <dbReference type="NCBI Taxonomy" id="235205"/>
    <lineage>
        <taxon>Bacteria</taxon>
        <taxon>Pseudomonadati</taxon>
        <taxon>Pseudomonadota</taxon>
        <taxon>Gammaproteobacteria</taxon>
        <taxon>sulfur-oxidizing symbionts</taxon>
    </lineage>
</organism>
<gene>
    <name evidence="1" type="ORF">AZO1586R_812</name>
</gene>
<reference evidence="1" key="1">
    <citation type="submission" date="2020-05" db="EMBL/GenBank/DDBJ databases">
        <authorList>
            <person name="Petersen J."/>
            <person name="Sayavedra L."/>
        </authorList>
    </citation>
    <scope>NUCLEOTIDE SEQUENCE</scope>
    <source>
        <strain evidence="1">B azoricus SOX Menez Gwen</strain>
    </source>
</reference>
<evidence type="ECO:0000313" key="2">
    <source>
        <dbReference type="Proteomes" id="UP000635628"/>
    </source>
</evidence>
<keyword evidence="2" id="KW-1185">Reference proteome</keyword>
<proteinExistence type="predicted"/>
<dbReference type="Proteomes" id="UP000635628">
    <property type="component" value="Unassembled WGS sequence"/>
</dbReference>
<dbReference type="EMBL" id="CAESAP020000141">
    <property type="protein sequence ID" value="CAB5498722.1"/>
    <property type="molecule type" value="Genomic_DNA"/>
</dbReference>
<evidence type="ECO:0000313" key="1">
    <source>
        <dbReference type="EMBL" id="CAB5498722.1"/>
    </source>
</evidence>
<sequence>MAKSNFCPIGDFFKPCPSRVSVTQQYSKKVYLKKTRQMAGAGYFSYF</sequence>